<sequence length="415" mass="48890">MYIIFIIINIIIKQMTERFIKQEQVYSSEQYDMHYAYDTDTGRIVYWYDIKQKLESILTLFEQNSHIYSKILQSTYISPSYPGNYLNIILNKQKQYKLQQNVLIKWIFSLHQELMSKPILNPSLENIFVNTRDSKAFFSLNSYIKSPLIDFQQPQSEFISHTEFITFLNQIQQEQMKPYVLKCDHKVKSCLYCKQILVAYKIILDNQQTTHDSFQQIYEAAIQDIRLKSLFAIIKTPHCQNCCLFSYYLSSPKFNELVVQNTSRFLFGCTLVQIFNHNQIINYALLNALMLLKIRIPITVLFPLFFEMPKLISTFILEFFDGQLCFESLQINPLFSQEFIVNDSICIPVLSCEYKNKRQNTMTIIWNNNGKKVNQYIMVDDSLDTVADACFIDSLLPGVSKIDIYRCLKDKGSWQ</sequence>
<proteinExistence type="predicted"/>
<reference evidence="1 2" key="1">
    <citation type="journal article" date="2014" name="PLoS Genet.">
        <title>The Genome of Spironucleus salmonicida Highlights a Fish Pathogen Adapted to Fluctuating Environments.</title>
        <authorList>
            <person name="Xu F."/>
            <person name="Jerlstrom-Hultqvist J."/>
            <person name="Einarsson E."/>
            <person name="Astvaldsson A."/>
            <person name="Svard S.G."/>
            <person name="Andersson J.O."/>
        </authorList>
    </citation>
    <scope>NUCLEOTIDE SEQUENCE [LARGE SCALE GENOMIC DNA]</scope>
    <source>
        <strain evidence="1 2">ATCC 50377</strain>
    </source>
</reference>
<dbReference type="Proteomes" id="UP000018208">
    <property type="component" value="Unassembled WGS sequence"/>
</dbReference>
<gene>
    <name evidence="1" type="ORF">SS50377_21279</name>
</gene>
<dbReference type="EMBL" id="AUWU02000001">
    <property type="protein sequence ID" value="KAH0577925.1"/>
    <property type="molecule type" value="Genomic_DNA"/>
</dbReference>
<dbReference type="GeneID" id="94295302"/>
<protein>
    <submittedName>
        <fullName evidence="1">Uncharacterized protein</fullName>
    </submittedName>
</protein>
<name>A0A9P8S2H7_9EUKA</name>
<accession>A0A9P8S2H7</accession>
<dbReference type="KEGG" id="ssao:94295302"/>
<comment type="caution">
    <text evidence="1">The sequence shown here is derived from an EMBL/GenBank/DDBJ whole genome shotgun (WGS) entry which is preliminary data.</text>
</comment>
<organism evidence="1 2">
    <name type="scientific">Spironucleus salmonicida</name>
    <dbReference type="NCBI Taxonomy" id="348837"/>
    <lineage>
        <taxon>Eukaryota</taxon>
        <taxon>Metamonada</taxon>
        <taxon>Diplomonadida</taxon>
        <taxon>Hexamitidae</taxon>
        <taxon>Hexamitinae</taxon>
        <taxon>Spironucleus</taxon>
    </lineage>
</organism>
<evidence type="ECO:0000313" key="1">
    <source>
        <dbReference type="EMBL" id="KAH0577925.1"/>
    </source>
</evidence>
<evidence type="ECO:0000313" key="2">
    <source>
        <dbReference type="Proteomes" id="UP000018208"/>
    </source>
</evidence>
<dbReference type="AlphaFoldDB" id="A0A9P8S2H7"/>
<keyword evidence="2" id="KW-1185">Reference proteome</keyword>
<dbReference type="RefSeq" id="XP_067768698.1">
    <property type="nucleotide sequence ID" value="XM_067905216.1"/>
</dbReference>